<dbReference type="GeneID" id="25793850"/>
<dbReference type="OMA" id="VWFKLRQ"/>
<sequence>MDKVWFKLRQTHYPPGPEKAILAGNGDDSHAPLCLGHCIADLKHIDFPINSGAVVAFPMRMNVFQSHVIDFKWERTSGFATSLALVASAPVAAALGLGTVKASVGLAFKRSVSKHEEYERLDTYIVQPSRRYVEQCLETDELKRYIGNKADWSFFLITGIRVARAGKRSGESTKNVVARGGPDQAYAESGTLDRTEKIEEGKVSDFVWAIRLAKIHKGFLMTDWSMGPYTRRATFGQEGEQQVDVGAVVEGEGLSSFQVVEDDDLGEAIVMDAEQWGND</sequence>
<keyword evidence="2" id="KW-1185">Reference proteome</keyword>
<protein>
    <submittedName>
        <fullName evidence="1">Uncharacterized protein</fullName>
    </submittedName>
</protein>
<proteinExistence type="predicted"/>
<comment type="caution">
    <text evidence="1">The sequence shown here is derived from an EMBL/GenBank/DDBJ whole genome shotgun (WGS) entry which is preliminary data.</text>
</comment>
<name>G9NAU4_HYPVG</name>
<evidence type="ECO:0000313" key="1">
    <source>
        <dbReference type="EMBL" id="EHK15955.1"/>
    </source>
</evidence>
<evidence type="ECO:0000313" key="2">
    <source>
        <dbReference type="Proteomes" id="UP000007115"/>
    </source>
</evidence>
<reference evidence="1 2" key="1">
    <citation type="journal article" date="2011" name="Genome Biol.">
        <title>Comparative genome sequence analysis underscores mycoparasitism as the ancestral life style of Trichoderma.</title>
        <authorList>
            <person name="Kubicek C.P."/>
            <person name="Herrera-Estrella A."/>
            <person name="Seidl-Seiboth V."/>
            <person name="Martinez D.A."/>
            <person name="Druzhinina I.S."/>
            <person name="Thon M."/>
            <person name="Zeilinger S."/>
            <person name="Casas-Flores S."/>
            <person name="Horwitz B.A."/>
            <person name="Mukherjee P.K."/>
            <person name="Mukherjee M."/>
            <person name="Kredics L."/>
            <person name="Alcaraz L.D."/>
            <person name="Aerts A."/>
            <person name="Antal Z."/>
            <person name="Atanasova L."/>
            <person name="Cervantes-Badillo M.G."/>
            <person name="Challacombe J."/>
            <person name="Chertkov O."/>
            <person name="McCluskey K."/>
            <person name="Coulpier F."/>
            <person name="Deshpande N."/>
            <person name="von Doehren H."/>
            <person name="Ebbole D.J."/>
            <person name="Esquivel-Naranjo E.U."/>
            <person name="Fekete E."/>
            <person name="Flipphi M."/>
            <person name="Glaser F."/>
            <person name="Gomez-Rodriguez E.Y."/>
            <person name="Gruber S."/>
            <person name="Han C."/>
            <person name="Henrissat B."/>
            <person name="Hermosa R."/>
            <person name="Hernandez-Onate M."/>
            <person name="Karaffa L."/>
            <person name="Kosti I."/>
            <person name="Le Crom S."/>
            <person name="Lindquist E."/>
            <person name="Lucas S."/>
            <person name="Luebeck M."/>
            <person name="Luebeck P.S."/>
            <person name="Margeot A."/>
            <person name="Metz B."/>
            <person name="Misra M."/>
            <person name="Nevalainen H."/>
            <person name="Omann M."/>
            <person name="Packer N."/>
            <person name="Perrone G."/>
            <person name="Uresti-Rivera E.E."/>
            <person name="Salamov A."/>
            <person name="Schmoll M."/>
            <person name="Seiboth B."/>
            <person name="Shapiro H."/>
            <person name="Sukno S."/>
            <person name="Tamayo-Ramos J.A."/>
            <person name="Tisch D."/>
            <person name="Wiest A."/>
            <person name="Wilkinson H.H."/>
            <person name="Zhang M."/>
            <person name="Coutinho P.M."/>
            <person name="Kenerley C.M."/>
            <person name="Monte E."/>
            <person name="Baker S.E."/>
            <person name="Grigoriev I.V."/>
        </authorList>
    </citation>
    <scope>NUCLEOTIDE SEQUENCE [LARGE SCALE GENOMIC DNA]</scope>
    <source>
        <strain evidence="2">Gv29-8 / FGSC 10586</strain>
    </source>
</reference>
<dbReference type="OrthoDB" id="4500473at2759"/>
<dbReference type="eggNOG" id="ENOG502SQW6">
    <property type="taxonomic scope" value="Eukaryota"/>
</dbReference>
<dbReference type="HOGENOM" id="CLU_081916_0_0_1"/>
<dbReference type="AlphaFoldDB" id="G9NAU4"/>
<dbReference type="Proteomes" id="UP000007115">
    <property type="component" value="Unassembled WGS sequence"/>
</dbReference>
<dbReference type="VEuPathDB" id="FungiDB:TRIVIDRAFT_39918"/>
<dbReference type="InParanoid" id="G9NAU4"/>
<dbReference type="RefSeq" id="XP_013950161.1">
    <property type="nucleotide sequence ID" value="XM_014094686.1"/>
</dbReference>
<dbReference type="EMBL" id="ABDF02000091">
    <property type="protein sequence ID" value="EHK15955.1"/>
    <property type="molecule type" value="Genomic_DNA"/>
</dbReference>
<gene>
    <name evidence="1" type="ORF">TRIVIDRAFT_39918</name>
</gene>
<organism evidence="1 2">
    <name type="scientific">Hypocrea virens (strain Gv29-8 / FGSC 10586)</name>
    <name type="common">Gliocladium virens</name>
    <name type="synonym">Trichoderma virens</name>
    <dbReference type="NCBI Taxonomy" id="413071"/>
    <lineage>
        <taxon>Eukaryota</taxon>
        <taxon>Fungi</taxon>
        <taxon>Dikarya</taxon>
        <taxon>Ascomycota</taxon>
        <taxon>Pezizomycotina</taxon>
        <taxon>Sordariomycetes</taxon>
        <taxon>Hypocreomycetidae</taxon>
        <taxon>Hypocreales</taxon>
        <taxon>Hypocreaceae</taxon>
        <taxon>Trichoderma</taxon>
    </lineage>
</organism>
<accession>G9NAU4</accession>